<dbReference type="InParanoid" id="D8LBT2"/>
<dbReference type="OMA" id="GEKTGFW"/>
<dbReference type="CDD" id="cd03141">
    <property type="entry name" value="GATase1_Hsp31_like"/>
    <property type="match status" value="1"/>
</dbReference>
<protein>
    <recommendedName>
        <fullName evidence="4">DJ-1/PfpI domain-containing protein</fullName>
    </recommendedName>
</protein>
<dbReference type="Pfam" id="PF01965">
    <property type="entry name" value="DJ-1_PfpI"/>
    <property type="match status" value="1"/>
</dbReference>
<dbReference type="eggNOG" id="ENOG502RZ3Y">
    <property type="taxonomic scope" value="Eukaryota"/>
</dbReference>
<sequence>MPKILLVLTSSKMMGEKETGFWLEEAAAPHAIFTDAGYEVDIASPEGGAPPVDAGSKADAYLTDYTRRFDADAAAQAKLAATTKLSDVDSSAYAAVFFAGGHGTCVDFPNNPSVQGVMEKVYGAGGVISAVCHGPTAFVGAKTADGAALVSGKKMTGFTDTEEAQVGLTDKVPFLLEAKLIELGADFSKADPWTPYAVVDGRVVTGQNPMSSELTAQKVVEVLKASA</sequence>
<dbReference type="AlphaFoldDB" id="D8LBT2"/>
<evidence type="ECO:0000256" key="1">
    <source>
        <dbReference type="ARBA" id="ARBA00023016"/>
    </source>
</evidence>
<keyword evidence="6" id="KW-1185">Reference proteome</keyword>
<organism evidence="5 6">
    <name type="scientific">Ectocarpus siliculosus</name>
    <name type="common">Brown alga</name>
    <name type="synonym">Conferva siliculosa</name>
    <dbReference type="NCBI Taxonomy" id="2880"/>
    <lineage>
        <taxon>Eukaryota</taxon>
        <taxon>Sar</taxon>
        <taxon>Stramenopiles</taxon>
        <taxon>Ochrophyta</taxon>
        <taxon>PX clade</taxon>
        <taxon>Phaeophyceae</taxon>
        <taxon>Ectocarpales</taxon>
        <taxon>Ectocarpaceae</taxon>
        <taxon>Ectocarpus</taxon>
    </lineage>
</organism>
<evidence type="ECO:0000313" key="5">
    <source>
        <dbReference type="EMBL" id="CBN76791.1"/>
    </source>
</evidence>
<evidence type="ECO:0000259" key="4">
    <source>
        <dbReference type="Pfam" id="PF01965"/>
    </source>
</evidence>
<dbReference type="Proteomes" id="UP000002630">
    <property type="component" value="Linkage Group LG01"/>
</dbReference>
<comment type="similarity">
    <text evidence="3">Belongs to the peptidase C56 family. HSP31-like subfamily.</text>
</comment>
<dbReference type="InterPro" id="IPR050325">
    <property type="entry name" value="Prot/Nucl_acid_deglycase"/>
</dbReference>
<dbReference type="GO" id="GO:0019243">
    <property type="term" value="P:methylglyoxal catabolic process to D-lactate via S-lactoyl-glutathione"/>
    <property type="evidence" value="ECO:0007669"/>
    <property type="project" value="TreeGrafter"/>
</dbReference>
<name>D8LBT2_ECTSI</name>
<dbReference type="GO" id="GO:0005737">
    <property type="term" value="C:cytoplasm"/>
    <property type="evidence" value="ECO:0007669"/>
    <property type="project" value="TreeGrafter"/>
</dbReference>
<keyword evidence="1" id="KW-0346">Stress response</keyword>
<gene>
    <name evidence="5" type="ORF">Esi_0000_0632</name>
</gene>
<dbReference type="EMBL" id="FN649726">
    <property type="protein sequence ID" value="CBN76791.1"/>
    <property type="molecule type" value="Genomic_DNA"/>
</dbReference>
<reference evidence="5 6" key="1">
    <citation type="journal article" date="2010" name="Nature">
        <title>The Ectocarpus genome and the independent evolution of multicellularity in brown algae.</title>
        <authorList>
            <person name="Cock J.M."/>
            <person name="Sterck L."/>
            <person name="Rouze P."/>
            <person name="Scornet D."/>
            <person name="Allen A.E."/>
            <person name="Amoutzias G."/>
            <person name="Anthouard V."/>
            <person name="Artiguenave F."/>
            <person name="Aury J.M."/>
            <person name="Badger J.H."/>
            <person name="Beszteri B."/>
            <person name="Billiau K."/>
            <person name="Bonnet E."/>
            <person name="Bothwell J.H."/>
            <person name="Bowler C."/>
            <person name="Boyen C."/>
            <person name="Brownlee C."/>
            <person name="Carrano C.J."/>
            <person name="Charrier B."/>
            <person name="Cho G.Y."/>
            <person name="Coelho S.M."/>
            <person name="Collen J."/>
            <person name="Corre E."/>
            <person name="Da Silva C."/>
            <person name="Delage L."/>
            <person name="Delaroque N."/>
            <person name="Dittami S.M."/>
            <person name="Doulbeau S."/>
            <person name="Elias M."/>
            <person name="Farnham G."/>
            <person name="Gachon C.M."/>
            <person name="Gschloessl B."/>
            <person name="Heesch S."/>
            <person name="Jabbari K."/>
            <person name="Jubin C."/>
            <person name="Kawai H."/>
            <person name="Kimura K."/>
            <person name="Kloareg B."/>
            <person name="Kupper F.C."/>
            <person name="Lang D."/>
            <person name="Le Bail A."/>
            <person name="Leblanc C."/>
            <person name="Lerouge P."/>
            <person name="Lohr M."/>
            <person name="Lopez P.J."/>
            <person name="Martens C."/>
            <person name="Maumus F."/>
            <person name="Michel G."/>
            <person name="Miranda-Saavedra D."/>
            <person name="Morales J."/>
            <person name="Moreau H."/>
            <person name="Motomura T."/>
            <person name="Nagasato C."/>
            <person name="Napoli C.A."/>
            <person name="Nelson D.R."/>
            <person name="Nyvall-Collen P."/>
            <person name="Peters A.F."/>
            <person name="Pommier C."/>
            <person name="Potin P."/>
            <person name="Poulain J."/>
            <person name="Quesneville H."/>
            <person name="Read B."/>
            <person name="Rensing S.A."/>
            <person name="Ritter A."/>
            <person name="Rousvoal S."/>
            <person name="Samanta M."/>
            <person name="Samson G."/>
            <person name="Schroeder D.C."/>
            <person name="Segurens B."/>
            <person name="Strittmatter M."/>
            <person name="Tonon T."/>
            <person name="Tregear J.W."/>
            <person name="Valentin K."/>
            <person name="von Dassow P."/>
            <person name="Yamagishi T."/>
            <person name="Van de Peer Y."/>
            <person name="Wincker P."/>
        </authorList>
    </citation>
    <scope>NUCLEOTIDE SEQUENCE [LARGE SCALE GENOMIC DNA]</scope>
    <source>
        <strain evidence="6">Ec32 / CCAP1310/4</strain>
    </source>
</reference>
<evidence type="ECO:0000256" key="2">
    <source>
        <dbReference type="ARBA" id="ARBA00023239"/>
    </source>
</evidence>
<dbReference type="Gene3D" id="3.40.50.880">
    <property type="match status" value="1"/>
</dbReference>
<accession>D8LBT2</accession>
<dbReference type="SUPFAM" id="SSF52317">
    <property type="entry name" value="Class I glutamine amidotransferase-like"/>
    <property type="match status" value="1"/>
</dbReference>
<dbReference type="PANTHER" id="PTHR48094:SF11">
    <property type="entry name" value="GLUTATHIONE-INDEPENDENT GLYOXALASE HSP31-RELATED"/>
    <property type="match status" value="1"/>
</dbReference>
<evidence type="ECO:0000256" key="3">
    <source>
        <dbReference type="ARBA" id="ARBA00038493"/>
    </source>
</evidence>
<dbReference type="EMBL" id="FN647682">
    <property type="protein sequence ID" value="CBN76791.1"/>
    <property type="molecule type" value="Genomic_DNA"/>
</dbReference>
<dbReference type="InterPro" id="IPR002818">
    <property type="entry name" value="DJ-1/PfpI"/>
</dbReference>
<dbReference type="PANTHER" id="PTHR48094">
    <property type="entry name" value="PROTEIN/NUCLEIC ACID DEGLYCASE DJ-1-RELATED"/>
    <property type="match status" value="1"/>
</dbReference>
<dbReference type="STRING" id="2880.D8LBT2"/>
<proteinExistence type="inferred from homology"/>
<keyword evidence="2" id="KW-0456">Lyase</keyword>
<feature type="domain" description="DJ-1/PfpI" evidence="4">
    <location>
        <begin position="24"/>
        <end position="221"/>
    </location>
</feature>
<dbReference type="OrthoDB" id="543156at2759"/>
<dbReference type="GO" id="GO:0019172">
    <property type="term" value="F:glyoxalase III activity"/>
    <property type="evidence" value="ECO:0007669"/>
    <property type="project" value="TreeGrafter"/>
</dbReference>
<dbReference type="InterPro" id="IPR029062">
    <property type="entry name" value="Class_I_gatase-like"/>
</dbReference>
<evidence type="ECO:0000313" key="6">
    <source>
        <dbReference type="Proteomes" id="UP000002630"/>
    </source>
</evidence>